<accession>A0AAJ0CGI8</accession>
<keyword evidence="3" id="KW-1185">Reference proteome</keyword>
<keyword evidence="1" id="KW-0812">Transmembrane</keyword>
<gene>
    <name evidence="2" type="ORF">QQS21_010862</name>
</gene>
<evidence type="ECO:0000313" key="2">
    <source>
        <dbReference type="EMBL" id="KAK2591453.1"/>
    </source>
</evidence>
<reference evidence="2" key="1">
    <citation type="submission" date="2023-06" db="EMBL/GenBank/DDBJ databases">
        <title>Conoideocrella luteorostrata (Hypocreales: Clavicipitaceae), a potential biocontrol fungus for elongate hemlock scale in United States Christmas tree production areas.</title>
        <authorList>
            <person name="Barrett H."/>
            <person name="Lovett B."/>
            <person name="Macias A.M."/>
            <person name="Stajich J.E."/>
            <person name="Kasson M.T."/>
        </authorList>
    </citation>
    <scope>NUCLEOTIDE SEQUENCE</scope>
    <source>
        <strain evidence="2">ARSEF 14590</strain>
    </source>
</reference>
<dbReference type="Proteomes" id="UP001251528">
    <property type="component" value="Unassembled WGS sequence"/>
</dbReference>
<dbReference type="AlphaFoldDB" id="A0AAJ0CGI8"/>
<protein>
    <submittedName>
        <fullName evidence="2">Uncharacterized protein</fullName>
    </submittedName>
</protein>
<sequence>MGYDRKASVWGTALASMLSGMTKGAVISKMTNEMKQSEMVEKQNLVMLTEIRAIVNNEFYLLLLTLSISSFIMVISEMSRIFGPESTNAFMQKS</sequence>
<comment type="caution">
    <text evidence="2">The sequence shown here is derived from an EMBL/GenBank/DDBJ whole genome shotgun (WGS) entry which is preliminary data.</text>
</comment>
<evidence type="ECO:0000313" key="3">
    <source>
        <dbReference type="Proteomes" id="UP001251528"/>
    </source>
</evidence>
<keyword evidence="1" id="KW-0472">Membrane</keyword>
<feature type="transmembrane region" description="Helical" evidence="1">
    <location>
        <begin position="59"/>
        <end position="76"/>
    </location>
</feature>
<evidence type="ECO:0000256" key="1">
    <source>
        <dbReference type="SAM" id="Phobius"/>
    </source>
</evidence>
<dbReference type="EMBL" id="JASWJB010000334">
    <property type="protein sequence ID" value="KAK2591453.1"/>
    <property type="molecule type" value="Genomic_DNA"/>
</dbReference>
<proteinExistence type="predicted"/>
<keyword evidence="1" id="KW-1133">Transmembrane helix</keyword>
<name>A0AAJ0CGI8_9HYPO</name>
<organism evidence="2 3">
    <name type="scientific">Conoideocrella luteorostrata</name>
    <dbReference type="NCBI Taxonomy" id="1105319"/>
    <lineage>
        <taxon>Eukaryota</taxon>
        <taxon>Fungi</taxon>
        <taxon>Dikarya</taxon>
        <taxon>Ascomycota</taxon>
        <taxon>Pezizomycotina</taxon>
        <taxon>Sordariomycetes</taxon>
        <taxon>Hypocreomycetidae</taxon>
        <taxon>Hypocreales</taxon>
        <taxon>Clavicipitaceae</taxon>
        <taxon>Conoideocrella</taxon>
    </lineage>
</organism>